<reference evidence="11" key="1">
    <citation type="submission" date="2020-11" db="EMBL/GenBank/DDBJ databases">
        <authorList>
            <person name="Tran Van P."/>
        </authorList>
    </citation>
    <scope>NUCLEOTIDE SEQUENCE</scope>
</reference>
<dbReference type="Gene3D" id="3.40.30.10">
    <property type="entry name" value="Glutaredoxin"/>
    <property type="match status" value="1"/>
</dbReference>
<dbReference type="EC" id="2.5.1.18" evidence="2"/>
<dbReference type="EMBL" id="OC318077">
    <property type="protein sequence ID" value="CAD7400445.1"/>
    <property type="molecule type" value="Genomic_DNA"/>
</dbReference>
<evidence type="ECO:0000259" key="9">
    <source>
        <dbReference type="PROSITE" id="PS50404"/>
    </source>
</evidence>
<dbReference type="PRINTS" id="PR00376">
    <property type="entry name" value="IL1BCENZYME"/>
</dbReference>
<dbReference type="InterPro" id="IPR036249">
    <property type="entry name" value="Thioredoxin-like_sf"/>
</dbReference>
<dbReference type="AlphaFoldDB" id="A0A7R9CPU8"/>
<dbReference type="InterPro" id="IPR002138">
    <property type="entry name" value="Pept_C14_p10"/>
</dbReference>
<dbReference type="FunFam" id="3.40.30.10:FF:000035">
    <property type="entry name" value="hematopoietic prostaglandin D synthase"/>
    <property type="match status" value="1"/>
</dbReference>
<evidence type="ECO:0000256" key="2">
    <source>
        <dbReference type="ARBA" id="ARBA00012452"/>
    </source>
</evidence>
<dbReference type="CDD" id="cd03192">
    <property type="entry name" value="GST_C_Sigma_like"/>
    <property type="match status" value="1"/>
</dbReference>
<dbReference type="InterPro" id="IPR040079">
    <property type="entry name" value="Glutathione_S-Trfase"/>
</dbReference>
<dbReference type="GO" id="GO:0006508">
    <property type="term" value="P:proteolysis"/>
    <property type="evidence" value="ECO:0007669"/>
    <property type="project" value="InterPro"/>
</dbReference>
<evidence type="ECO:0000259" key="10">
    <source>
        <dbReference type="PROSITE" id="PS50405"/>
    </source>
</evidence>
<dbReference type="Gene3D" id="3.40.50.1460">
    <property type="match status" value="1"/>
</dbReference>
<feature type="domain" description="GST N-terminal" evidence="9">
    <location>
        <begin position="36"/>
        <end position="113"/>
    </location>
</feature>
<comment type="catalytic activity">
    <reaction evidence="5">
        <text>RX + glutathione = an S-substituted glutathione + a halide anion + H(+)</text>
        <dbReference type="Rhea" id="RHEA:16437"/>
        <dbReference type="ChEBI" id="CHEBI:15378"/>
        <dbReference type="ChEBI" id="CHEBI:16042"/>
        <dbReference type="ChEBI" id="CHEBI:17792"/>
        <dbReference type="ChEBI" id="CHEBI:57925"/>
        <dbReference type="ChEBI" id="CHEBI:90779"/>
        <dbReference type="EC" id="2.5.1.18"/>
    </reaction>
</comment>
<dbReference type="PANTHER" id="PTHR11571">
    <property type="entry name" value="GLUTATHIONE S-TRANSFERASE"/>
    <property type="match status" value="1"/>
</dbReference>
<dbReference type="SUPFAM" id="SSF47616">
    <property type="entry name" value="GST C-terminal domain-like"/>
    <property type="match status" value="1"/>
</dbReference>
<evidence type="ECO:0000256" key="3">
    <source>
        <dbReference type="ARBA" id="ARBA00022679"/>
    </source>
</evidence>
<dbReference type="InterPro" id="IPR036282">
    <property type="entry name" value="Glutathione-S-Trfase_C_sf"/>
</dbReference>
<dbReference type="InterPro" id="IPR015917">
    <property type="entry name" value="Pept_C14A"/>
</dbReference>
<dbReference type="Pfam" id="PF00656">
    <property type="entry name" value="Peptidase_C14"/>
    <property type="match status" value="1"/>
</dbReference>
<dbReference type="PROSITE" id="PS50405">
    <property type="entry name" value="GST_CTER"/>
    <property type="match status" value="1"/>
</dbReference>
<dbReference type="PROSITE" id="PS50207">
    <property type="entry name" value="CASPASE_P10"/>
    <property type="match status" value="1"/>
</dbReference>
<evidence type="ECO:0000259" key="8">
    <source>
        <dbReference type="PROSITE" id="PS50208"/>
    </source>
</evidence>
<evidence type="ECO:0000256" key="1">
    <source>
        <dbReference type="ARBA" id="ARBA00010134"/>
    </source>
</evidence>
<dbReference type="PROSITE" id="PS50208">
    <property type="entry name" value="CASPASE_P20"/>
    <property type="match status" value="1"/>
</dbReference>
<dbReference type="SFLD" id="SFLDS00019">
    <property type="entry name" value="Glutathione_Transferase_(cytos"/>
    <property type="match status" value="1"/>
</dbReference>
<comment type="similarity">
    <text evidence="1 6">Belongs to the peptidase C14A family.</text>
</comment>
<dbReference type="GO" id="GO:0004602">
    <property type="term" value="F:glutathione peroxidase activity"/>
    <property type="evidence" value="ECO:0007669"/>
    <property type="project" value="UniProtKB-ARBA"/>
</dbReference>
<dbReference type="InterPro" id="IPR029030">
    <property type="entry name" value="Caspase-like_dom_sf"/>
</dbReference>
<dbReference type="SMART" id="SM00115">
    <property type="entry name" value="CASc"/>
    <property type="match status" value="1"/>
</dbReference>
<comment type="similarity">
    <text evidence="4">Belongs to the GST superfamily. Sigma family.</text>
</comment>
<name>A0A7R9CPU8_TIMCR</name>
<dbReference type="GO" id="GO:0006749">
    <property type="term" value="P:glutathione metabolic process"/>
    <property type="evidence" value="ECO:0007669"/>
    <property type="project" value="TreeGrafter"/>
</dbReference>
<dbReference type="PROSITE" id="PS50404">
    <property type="entry name" value="GST_NTER"/>
    <property type="match status" value="1"/>
</dbReference>
<gene>
    <name evidence="11" type="ORF">TCEB3V08_LOCUS5532</name>
</gene>
<dbReference type="InterPro" id="IPR004045">
    <property type="entry name" value="Glutathione_S-Trfase_N"/>
</dbReference>
<evidence type="ECO:0000256" key="5">
    <source>
        <dbReference type="ARBA" id="ARBA00047960"/>
    </source>
</evidence>
<dbReference type="SFLD" id="SFLDG00363">
    <property type="entry name" value="AMPS_(cytGST):_Alpha-__Mu-__Pi"/>
    <property type="match status" value="1"/>
</dbReference>
<dbReference type="GO" id="GO:0004197">
    <property type="term" value="F:cysteine-type endopeptidase activity"/>
    <property type="evidence" value="ECO:0007669"/>
    <property type="project" value="InterPro"/>
</dbReference>
<organism evidence="11">
    <name type="scientific">Timema cristinae</name>
    <name type="common">Walking stick</name>
    <dbReference type="NCBI Taxonomy" id="61476"/>
    <lineage>
        <taxon>Eukaryota</taxon>
        <taxon>Metazoa</taxon>
        <taxon>Ecdysozoa</taxon>
        <taxon>Arthropoda</taxon>
        <taxon>Hexapoda</taxon>
        <taxon>Insecta</taxon>
        <taxon>Pterygota</taxon>
        <taxon>Neoptera</taxon>
        <taxon>Polyneoptera</taxon>
        <taxon>Phasmatodea</taxon>
        <taxon>Timematodea</taxon>
        <taxon>Timematoidea</taxon>
        <taxon>Timematidae</taxon>
        <taxon>Timema</taxon>
    </lineage>
</organism>
<dbReference type="InterPro" id="IPR033139">
    <property type="entry name" value="Caspase_cys_AS"/>
</dbReference>
<accession>A0A7R9CPU8</accession>
<evidence type="ECO:0000256" key="6">
    <source>
        <dbReference type="RuleBase" id="RU003971"/>
    </source>
</evidence>
<dbReference type="Pfam" id="PF14497">
    <property type="entry name" value="GST_C_3"/>
    <property type="match status" value="1"/>
</dbReference>
<evidence type="ECO:0000256" key="4">
    <source>
        <dbReference type="ARBA" id="ARBA00038317"/>
    </source>
</evidence>
<dbReference type="PANTHER" id="PTHR11571:SF224">
    <property type="entry name" value="HEMATOPOIETIC PROSTAGLANDIN D SYNTHASE"/>
    <property type="match status" value="1"/>
</dbReference>
<keyword evidence="3" id="KW-0808">Transferase</keyword>
<dbReference type="SFLD" id="SFLDG01205">
    <property type="entry name" value="AMPS.1"/>
    <property type="match status" value="1"/>
</dbReference>
<dbReference type="CDD" id="cd00032">
    <property type="entry name" value="CASc"/>
    <property type="match status" value="1"/>
</dbReference>
<dbReference type="PROSITE" id="PS01122">
    <property type="entry name" value="CASPASE_CYS"/>
    <property type="match status" value="1"/>
</dbReference>
<proteinExistence type="inferred from homology"/>
<dbReference type="Gene3D" id="1.20.1050.10">
    <property type="match status" value="1"/>
</dbReference>
<dbReference type="Pfam" id="PF02798">
    <property type="entry name" value="GST_N"/>
    <property type="match status" value="1"/>
</dbReference>
<protein>
    <recommendedName>
        <fullName evidence="2">glutathione transferase</fullName>
        <ecNumber evidence="2">2.5.1.18</ecNumber>
    </recommendedName>
</protein>
<feature type="domain" description="GST C-terminal" evidence="10">
    <location>
        <begin position="115"/>
        <end position="242"/>
    </location>
</feature>
<dbReference type="CDD" id="cd03039">
    <property type="entry name" value="GST_N_Sigma_like"/>
    <property type="match status" value="1"/>
</dbReference>
<dbReference type="FunFam" id="1.20.1050.10:FF:000030">
    <property type="entry name" value="Glutathione S-transferase S1"/>
    <property type="match status" value="1"/>
</dbReference>
<feature type="domain" description="Caspase family p10" evidence="7">
    <location>
        <begin position="434"/>
        <end position="532"/>
    </location>
</feature>
<feature type="domain" description="Caspase family p20" evidence="8">
    <location>
        <begin position="295"/>
        <end position="418"/>
    </location>
</feature>
<sequence>MTKCKSVQIVTKDAYAPCSNPPQGLGHHGYEGDMAPKYKLTYLNFIGIGEPIRFLLSYGNQEFEDERIEFEQWPAFKSSMPFGKMPVLEIDGKRTHQSVAICRYLGKQFGLAGKDDWENLEIDTIVDTFTDFRTPIGSYYHDPDEASKEKKKSPLLSETIPYYLKKFDEIVKNNGGYFVGGKLTWADMYFVGLLGCLNGMMGQDLVEKYDNLKALNEKVLEIPTIKAWMSDNKGTNADGTILGTRLLGETYVISTVEKSETKTHLVGQDDASTPTTERLQLGYQNIDSKDYYEWKNGFALIINNEHFYHYLGLSQREGTKYDEKDVKRILERFKFKVEVIRDGNKEDILEELEKAARRNDFDCLFVFVMTHGKEGDTLYACDGTYEKNMLWERFNGRNCPHLVQKPKVFIIQACRGSGRSRAAKIDSDSAPMTPTKTIPVEADILVAHSSYTGQASFRHTEEGSWFIQELFEEININGQQDDFVSLLTRVNYRVALKENYRVESKENNYLGIIEKQMPVIQSTMTKKLYLTGNNFTKLENNFLSAVQNIERNLNDRFDSITNLMEDKRGGNSSVKVFKKPGVRWSELKYSLEKSDIALPDSLKVLNLSKELKKYFQEQSSKTLPRDVLEYGKLLLNQLYFWECMEDDQRCFIYKRLLKFVVKNTKSWYNFQVFGVNKSIIADIESGNTRWSQVEVPEIRRGSVTRLIHSQQMSSDGVKKKIVSNMK</sequence>
<dbReference type="InterPro" id="IPR011600">
    <property type="entry name" value="Pept_C14_caspase"/>
</dbReference>
<evidence type="ECO:0000259" key="7">
    <source>
        <dbReference type="PROSITE" id="PS50207"/>
    </source>
</evidence>
<evidence type="ECO:0000313" key="11">
    <source>
        <dbReference type="EMBL" id="CAD7400445.1"/>
    </source>
</evidence>
<dbReference type="InterPro" id="IPR004046">
    <property type="entry name" value="GST_C"/>
</dbReference>
<dbReference type="InterPro" id="IPR010987">
    <property type="entry name" value="Glutathione-S-Trfase_C-like"/>
</dbReference>
<dbReference type="SUPFAM" id="SSF52129">
    <property type="entry name" value="Caspase-like"/>
    <property type="match status" value="1"/>
</dbReference>
<dbReference type="InterPro" id="IPR050213">
    <property type="entry name" value="GST_superfamily"/>
</dbReference>
<dbReference type="InterPro" id="IPR001309">
    <property type="entry name" value="Pept_C14_p20"/>
</dbReference>
<dbReference type="SUPFAM" id="SSF52833">
    <property type="entry name" value="Thioredoxin-like"/>
    <property type="match status" value="1"/>
</dbReference>
<dbReference type="GO" id="GO:0004364">
    <property type="term" value="F:glutathione transferase activity"/>
    <property type="evidence" value="ECO:0007669"/>
    <property type="project" value="UniProtKB-EC"/>
</dbReference>